<organism evidence="1 2">
    <name type="scientific">Tribolium castaneum</name>
    <name type="common">Red flour beetle</name>
    <dbReference type="NCBI Taxonomy" id="7070"/>
    <lineage>
        <taxon>Eukaryota</taxon>
        <taxon>Metazoa</taxon>
        <taxon>Ecdysozoa</taxon>
        <taxon>Arthropoda</taxon>
        <taxon>Hexapoda</taxon>
        <taxon>Insecta</taxon>
        <taxon>Pterygota</taxon>
        <taxon>Neoptera</taxon>
        <taxon>Endopterygota</taxon>
        <taxon>Coleoptera</taxon>
        <taxon>Polyphaga</taxon>
        <taxon>Cucujiformia</taxon>
        <taxon>Tenebrionidae</taxon>
        <taxon>Tenebrionidae incertae sedis</taxon>
        <taxon>Tribolium</taxon>
    </lineage>
</organism>
<keyword evidence="2" id="KW-1185">Reference proteome</keyword>
<sequence>MTVKYFNGLALVNGIFIRVALPLCTGLFSSESGWYADLSLCDEHTVGQRSLGRDTHTSLRDALILPKGN</sequence>
<gene>
    <name evidence="1" type="primary">GLEAN_07597</name>
    <name evidence="1" type="ORF">TcasGA2_TC007597</name>
</gene>
<dbReference type="EMBL" id="KQ971338">
    <property type="protein sequence ID" value="EFA01976.1"/>
    <property type="molecule type" value="Genomic_DNA"/>
</dbReference>
<proteinExistence type="predicted"/>
<protein>
    <submittedName>
        <fullName evidence="1">Uncharacterized protein</fullName>
    </submittedName>
</protein>
<reference evidence="1 2" key="2">
    <citation type="journal article" date="2010" name="Nucleic Acids Res.">
        <title>BeetleBase in 2010: revisions to provide comprehensive genomic information for Tribolium castaneum.</title>
        <authorList>
            <person name="Kim H.S."/>
            <person name="Murphy T."/>
            <person name="Xia J."/>
            <person name="Caragea D."/>
            <person name="Park Y."/>
            <person name="Beeman R.W."/>
            <person name="Lorenzen M.D."/>
            <person name="Butcher S."/>
            <person name="Manak J.R."/>
            <person name="Brown S.J."/>
        </authorList>
    </citation>
    <scope>GENOME REANNOTATION</scope>
    <source>
        <strain evidence="1 2">Georgia GA2</strain>
    </source>
</reference>
<dbReference type="AlphaFoldDB" id="D2A2Z9"/>
<dbReference type="InParanoid" id="D2A2Z9"/>
<evidence type="ECO:0000313" key="2">
    <source>
        <dbReference type="Proteomes" id="UP000007266"/>
    </source>
</evidence>
<name>D2A2Z9_TRICA</name>
<evidence type="ECO:0000313" key="1">
    <source>
        <dbReference type="EMBL" id="EFA01976.1"/>
    </source>
</evidence>
<dbReference type="Proteomes" id="UP000007266">
    <property type="component" value="Linkage group 4"/>
</dbReference>
<reference evidence="1 2" key="1">
    <citation type="journal article" date="2008" name="Nature">
        <title>The genome of the model beetle and pest Tribolium castaneum.</title>
        <authorList>
            <consortium name="Tribolium Genome Sequencing Consortium"/>
            <person name="Richards S."/>
            <person name="Gibbs R.A."/>
            <person name="Weinstock G.M."/>
            <person name="Brown S.J."/>
            <person name="Denell R."/>
            <person name="Beeman R.W."/>
            <person name="Gibbs R."/>
            <person name="Beeman R.W."/>
            <person name="Brown S.J."/>
            <person name="Bucher G."/>
            <person name="Friedrich M."/>
            <person name="Grimmelikhuijzen C.J."/>
            <person name="Klingler M."/>
            <person name="Lorenzen M."/>
            <person name="Richards S."/>
            <person name="Roth S."/>
            <person name="Schroder R."/>
            <person name="Tautz D."/>
            <person name="Zdobnov E.M."/>
            <person name="Muzny D."/>
            <person name="Gibbs R.A."/>
            <person name="Weinstock G.M."/>
            <person name="Attaway T."/>
            <person name="Bell S."/>
            <person name="Buhay C.J."/>
            <person name="Chandrabose M.N."/>
            <person name="Chavez D."/>
            <person name="Clerk-Blankenburg K.P."/>
            <person name="Cree A."/>
            <person name="Dao M."/>
            <person name="Davis C."/>
            <person name="Chacko J."/>
            <person name="Dinh H."/>
            <person name="Dugan-Rocha S."/>
            <person name="Fowler G."/>
            <person name="Garner T.T."/>
            <person name="Garnes J."/>
            <person name="Gnirke A."/>
            <person name="Hawes A."/>
            <person name="Hernandez J."/>
            <person name="Hines S."/>
            <person name="Holder M."/>
            <person name="Hume J."/>
            <person name="Jhangiani S.N."/>
            <person name="Joshi V."/>
            <person name="Khan Z.M."/>
            <person name="Jackson L."/>
            <person name="Kovar C."/>
            <person name="Kowis A."/>
            <person name="Lee S."/>
            <person name="Lewis L.R."/>
            <person name="Margolis J."/>
            <person name="Morgan M."/>
            <person name="Nazareth L.V."/>
            <person name="Nguyen N."/>
            <person name="Okwuonu G."/>
            <person name="Parker D."/>
            <person name="Richards S."/>
            <person name="Ruiz S.J."/>
            <person name="Santibanez J."/>
            <person name="Savard J."/>
            <person name="Scherer S.E."/>
            <person name="Schneider B."/>
            <person name="Sodergren E."/>
            <person name="Tautz D."/>
            <person name="Vattahil S."/>
            <person name="Villasana D."/>
            <person name="White C.S."/>
            <person name="Wright R."/>
            <person name="Park Y."/>
            <person name="Beeman R.W."/>
            <person name="Lord J."/>
            <person name="Oppert B."/>
            <person name="Lorenzen M."/>
            <person name="Brown S."/>
            <person name="Wang L."/>
            <person name="Savard J."/>
            <person name="Tautz D."/>
            <person name="Richards S."/>
            <person name="Weinstock G."/>
            <person name="Gibbs R.A."/>
            <person name="Liu Y."/>
            <person name="Worley K."/>
            <person name="Weinstock G."/>
            <person name="Elsik C.G."/>
            <person name="Reese J.T."/>
            <person name="Elhaik E."/>
            <person name="Landan G."/>
            <person name="Graur D."/>
            <person name="Arensburger P."/>
            <person name="Atkinson P."/>
            <person name="Beeman R.W."/>
            <person name="Beidler J."/>
            <person name="Brown S.J."/>
            <person name="Demuth J.P."/>
            <person name="Drury D.W."/>
            <person name="Du Y.Z."/>
            <person name="Fujiwara H."/>
            <person name="Lorenzen M."/>
            <person name="Maselli V."/>
            <person name="Osanai M."/>
            <person name="Park Y."/>
            <person name="Robertson H.M."/>
            <person name="Tu Z."/>
            <person name="Wang J.J."/>
            <person name="Wang S."/>
            <person name="Richards S."/>
            <person name="Song H."/>
            <person name="Zhang L."/>
            <person name="Sodergren E."/>
            <person name="Werner D."/>
            <person name="Stanke M."/>
            <person name="Morgenstern B."/>
            <person name="Solovyev V."/>
            <person name="Kosarev P."/>
            <person name="Brown G."/>
            <person name="Chen H.C."/>
            <person name="Ermolaeva O."/>
            <person name="Hlavina W."/>
            <person name="Kapustin Y."/>
            <person name="Kiryutin B."/>
            <person name="Kitts P."/>
            <person name="Maglott D."/>
            <person name="Pruitt K."/>
            <person name="Sapojnikov V."/>
            <person name="Souvorov A."/>
            <person name="Mackey A.J."/>
            <person name="Waterhouse R.M."/>
            <person name="Wyder S."/>
            <person name="Zdobnov E.M."/>
            <person name="Zdobnov E.M."/>
            <person name="Wyder S."/>
            <person name="Kriventseva E.V."/>
            <person name="Kadowaki T."/>
            <person name="Bork P."/>
            <person name="Aranda M."/>
            <person name="Bao R."/>
            <person name="Beermann A."/>
            <person name="Berns N."/>
            <person name="Bolognesi R."/>
            <person name="Bonneton F."/>
            <person name="Bopp D."/>
            <person name="Brown S.J."/>
            <person name="Bucher G."/>
            <person name="Butts T."/>
            <person name="Chaumot A."/>
            <person name="Denell R.E."/>
            <person name="Ferrier D.E."/>
            <person name="Friedrich M."/>
            <person name="Gordon C.M."/>
            <person name="Jindra M."/>
            <person name="Klingler M."/>
            <person name="Lan Q."/>
            <person name="Lattorff H.M."/>
            <person name="Laudet V."/>
            <person name="von Levetsow C."/>
            <person name="Liu Z."/>
            <person name="Lutz R."/>
            <person name="Lynch J.A."/>
            <person name="da Fonseca R.N."/>
            <person name="Posnien N."/>
            <person name="Reuter R."/>
            <person name="Roth S."/>
            <person name="Savard J."/>
            <person name="Schinko J.B."/>
            <person name="Schmitt C."/>
            <person name="Schoppmeier M."/>
            <person name="Schroder R."/>
            <person name="Shippy T.D."/>
            <person name="Simonnet F."/>
            <person name="Marques-Souza H."/>
            <person name="Tautz D."/>
            <person name="Tomoyasu Y."/>
            <person name="Trauner J."/>
            <person name="Van der Zee M."/>
            <person name="Vervoort M."/>
            <person name="Wittkopp N."/>
            <person name="Wimmer E.A."/>
            <person name="Yang X."/>
            <person name="Jones A.K."/>
            <person name="Sattelle D.B."/>
            <person name="Ebert P.R."/>
            <person name="Nelson D."/>
            <person name="Scott J.G."/>
            <person name="Beeman R.W."/>
            <person name="Muthukrishnan S."/>
            <person name="Kramer K.J."/>
            <person name="Arakane Y."/>
            <person name="Beeman R.W."/>
            <person name="Zhu Q."/>
            <person name="Hogenkamp D."/>
            <person name="Dixit R."/>
            <person name="Oppert B."/>
            <person name="Jiang H."/>
            <person name="Zou Z."/>
            <person name="Marshall J."/>
            <person name="Elpidina E."/>
            <person name="Vinokurov K."/>
            <person name="Oppert C."/>
            <person name="Zou Z."/>
            <person name="Evans J."/>
            <person name="Lu Z."/>
            <person name="Zhao P."/>
            <person name="Sumathipala N."/>
            <person name="Altincicek B."/>
            <person name="Vilcinskas A."/>
            <person name="Williams M."/>
            <person name="Hultmark D."/>
            <person name="Hetru C."/>
            <person name="Jiang H."/>
            <person name="Grimmelikhuijzen C.J."/>
            <person name="Hauser F."/>
            <person name="Cazzamali G."/>
            <person name="Williamson M."/>
            <person name="Park Y."/>
            <person name="Li B."/>
            <person name="Tanaka Y."/>
            <person name="Predel R."/>
            <person name="Neupert S."/>
            <person name="Schachtner J."/>
            <person name="Verleyen P."/>
            <person name="Raible F."/>
            <person name="Bork P."/>
            <person name="Friedrich M."/>
            <person name="Walden K.K."/>
            <person name="Robertson H.M."/>
            <person name="Angeli S."/>
            <person name="Foret S."/>
            <person name="Bucher G."/>
            <person name="Schuetz S."/>
            <person name="Maleszka R."/>
            <person name="Wimmer E.A."/>
            <person name="Beeman R.W."/>
            <person name="Lorenzen M."/>
            <person name="Tomoyasu Y."/>
            <person name="Miller S.C."/>
            <person name="Grossmann D."/>
            <person name="Bucher G."/>
        </authorList>
    </citation>
    <scope>NUCLEOTIDE SEQUENCE [LARGE SCALE GENOMIC DNA]</scope>
    <source>
        <strain evidence="1 2">Georgia GA2</strain>
    </source>
</reference>
<accession>D2A2Z9</accession>
<dbReference type="HOGENOM" id="CLU_2779149_0_0_1"/>